<dbReference type="Pfam" id="PF12704">
    <property type="entry name" value="MacB_PCD"/>
    <property type="match status" value="1"/>
</dbReference>
<feature type="domain" description="MacB-like periplasmic core" evidence="10">
    <location>
        <begin position="57"/>
        <end position="266"/>
    </location>
</feature>
<dbReference type="PANTHER" id="PTHR30572">
    <property type="entry name" value="MEMBRANE COMPONENT OF TRANSPORTER-RELATED"/>
    <property type="match status" value="1"/>
</dbReference>
<evidence type="ECO:0000256" key="2">
    <source>
        <dbReference type="ARBA" id="ARBA00022475"/>
    </source>
</evidence>
<comment type="caution">
    <text evidence="11">The sequence shown here is derived from an EMBL/GenBank/DDBJ whole genome shotgun (WGS) entry which is preliminary data.</text>
</comment>
<keyword evidence="4 8" id="KW-1133">Transmembrane helix</keyword>
<evidence type="ECO:0000256" key="1">
    <source>
        <dbReference type="ARBA" id="ARBA00004651"/>
    </source>
</evidence>
<evidence type="ECO:0000256" key="8">
    <source>
        <dbReference type="SAM" id="Phobius"/>
    </source>
</evidence>
<keyword evidence="3 8" id="KW-0812">Transmembrane</keyword>
<gene>
    <name evidence="11" type="ORF">ACFQE5_11560</name>
</gene>
<accession>A0ABW1J321</accession>
<feature type="transmembrane region" description="Helical" evidence="8">
    <location>
        <begin position="392"/>
        <end position="415"/>
    </location>
</feature>
<feature type="domain" description="ABC3 transporter permease C-terminal" evidence="9">
    <location>
        <begin position="312"/>
        <end position="425"/>
    </location>
</feature>
<keyword evidence="2" id="KW-1003">Cell membrane</keyword>
<name>A0ABW1J321_9PSEU</name>
<keyword evidence="5 8" id="KW-0472">Membrane</keyword>
<evidence type="ECO:0000313" key="12">
    <source>
        <dbReference type="Proteomes" id="UP001596302"/>
    </source>
</evidence>
<evidence type="ECO:0000256" key="7">
    <source>
        <dbReference type="SAM" id="MobiDB-lite"/>
    </source>
</evidence>
<evidence type="ECO:0000259" key="10">
    <source>
        <dbReference type="Pfam" id="PF12704"/>
    </source>
</evidence>
<feature type="compositionally biased region" description="Low complexity" evidence="7">
    <location>
        <begin position="9"/>
        <end position="18"/>
    </location>
</feature>
<dbReference type="RefSeq" id="WP_379584862.1">
    <property type="nucleotide sequence ID" value="NZ_JBHSQW010000025.1"/>
</dbReference>
<feature type="region of interest" description="Disordered" evidence="7">
    <location>
        <begin position="1"/>
        <end position="34"/>
    </location>
</feature>
<evidence type="ECO:0000256" key="3">
    <source>
        <dbReference type="ARBA" id="ARBA00022692"/>
    </source>
</evidence>
<evidence type="ECO:0000256" key="6">
    <source>
        <dbReference type="ARBA" id="ARBA00038076"/>
    </source>
</evidence>
<keyword evidence="12" id="KW-1185">Reference proteome</keyword>
<evidence type="ECO:0000259" key="9">
    <source>
        <dbReference type="Pfam" id="PF02687"/>
    </source>
</evidence>
<evidence type="ECO:0000256" key="4">
    <source>
        <dbReference type="ARBA" id="ARBA00022989"/>
    </source>
</evidence>
<comment type="subcellular location">
    <subcellularLocation>
        <location evidence="1">Cell membrane</location>
        <topology evidence="1">Multi-pass membrane protein</topology>
    </subcellularLocation>
</comment>
<feature type="transmembrane region" description="Helical" evidence="8">
    <location>
        <begin position="353"/>
        <end position="386"/>
    </location>
</feature>
<sequence>MRLGRARVETAATGATRGAGEDGPRLGAAGAVPPSGMRTRDLVDEAVAGLFARPGRTLLTVLGAVIGLAALVATLGLSLTASSRIAGRFDALAATQITITVNPVEDRPQRAIPWDAPQRLGGLNGVVAAGNLSEIDVGEALVSASPINDPQRRTHFKLGVWAASPELFAAVRAQLRTGRLLDGGFAARGERVVVLGPNAADRLGISRVDQLPTISIGDELFTVVGILDRVERKFDLLSAVILPEGTAQRRYGLAAPASVIVETKLGAASLLARQGPLALDPTDPTAFKVAVPEQPQRVREGVQSDLNLLFLMLGGVSLLVGAIGIANVTLVSVMERIGEIGLRRALGATRWHIALQFLLESGAMGVLGGILGACAGLLVVVGVALAQTWTPVIHPLVPLLAPFVGGVTGLLAGLYPAVRAARLEPVEALRSGT</sequence>
<evidence type="ECO:0000313" key="11">
    <source>
        <dbReference type="EMBL" id="MFC5994845.1"/>
    </source>
</evidence>
<dbReference type="EMBL" id="JBHSQW010000025">
    <property type="protein sequence ID" value="MFC5994845.1"/>
    <property type="molecule type" value="Genomic_DNA"/>
</dbReference>
<comment type="similarity">
    <text evidence="6">Belongs to the ABC-4 integral membrane protein family.</text>
</comment>
<dbReference type="InterPro" id="IPR050250">
    <property type="entry name" value="Macrolide_Exporter_MacB"/>
</dbReference>
<dbReference type="Proteomes" id="UP001596302">
    <property type="component" value="Unassembled WGS sequence"/>
</dbReference>
<dbReference type="PANTHER" id="PTHR30572:SF4">
    <property type="entry name" value="ABC TRANSPORTER PERMEASE YTRF"/>
    <property type="match status" value="1"/>
</dbReference>
<organism evidence="11 12">
    <name type="scientific">Pseudonocardia hispaniensis</name>
    <dbReference type="NCBI Taxonomy" id="904933"/>
    <lineage>
        <taxon>Bacteria</taxon>
        <taxon>Bacillati</taxon>
        <taxon>Actinomycetota</taxon>
        <taxon>Actinomycetes</taxon>
        <taxon>Pseudonocardiales</taxon>
        <taxon>Pseudonocardiaceae</taxon>
        <taxon>Pseudonocardia</taxon>
    </lineage>
</organism>
<protein>
    <submittedName>
        <fullName evidence="11">ABC transporter permease</fullName>
    </submittedName>
</protein>
<reference evidence="12" key="1">
    <citation type="journal article" date="2019" name="Int. J. Syst. Evol. Microbiol.">
        <title>The Global Catalogue of Microorganisms (GCM) 10K type strain sequencing project: providing services to taxonomists for standard genome sequencing and annotation.</title>
        <authorList>
            <consortium name="The Broad Institute Genomics Platform"/>
            <consortium name="The Broad Institute Genome Sequencing Center for Infectious Disease"/>
            <person name="Wu L."/>
            <person name="Ma J."/>
        </authorList>
    </citation>
    <scope>NUCLEOTIDE SEQUENCE [LARGE SCALE GENOMIC DNA]</scope>
    <source>
        <strain evidence="12">CCM 8391</strain>
    </source>
</reference>
<proteinExistence type="inferred from homology"/>
<dbReference type="Pfam" id="PF02687">
    <property type="entry name" value="FtsX"/>
    <property type="match status" value="1"/>
</dbReference>
<feature type="transmembrane region" description="Helical" evidence="8">
    <location>
        <begin position="58"/>
        <end position="79"/>
    </location>
</feature>
<dbReference type="InterPro" id="IPR025857">
    <property type="entry name" value="MacB_PCD"/>
</dbReference>
<dbReference type="InterPro" id="IPR003838">
    <property type="entry name" value="ABC3_permease_C"/>
</dbReference>
<feature type="transmembrane region" description="Helical" evidence="8">
    <location>
        <begin position="308"/>
        <end position="333"/>
    </location>
</feature>
<evidence type="ECO:0000256" key="5">
    <source>
        <dbReference type="ARBA" id="ARBA00023136"/>
    </source>
</evidence>